<name>C8PJK1_9BACT</name>
<accession>C8PJK1</accession>
<proteinExistence type="predicted"/>
<reference evidence="1 2" key="1">
    <citation type="submission" date="2009-07" db="EMBL/GenBank/DDBJ databases">
        <authorList>
            <person name="Madupu R."/>
            <person name="Sebastian Y."/>
            <person name="Durkin A.S."/>
            <person name="Torralba M."/>
            <person name="Methe B."/>
            <person name="Sutton G.G."/>
            <person name="Strausberg R.L."/>
            <person name="Nelson K.E."/>
        </authorList>
    </citation>
    <scope>NUCLEOTIDE SEQUENCE [LARGE SCALE GENOMIC DNA]</scope>
    <source>
        <strain evidence="1 2">RM3268</strain>
    </source>
</reference>
<keyword evidence="2" id="KW-1185">Reference proteome</keyword>
<sequence>MRAVEFYGIPFSLIKFCRIFKILRRGGMAADGAKRRLGRGVATGGVIQQHGDRHVKILKFTRRLAVKFCKLYKSSGIPRRINRKIKFYKRNPFRGILHALVAR</sequence>
<protein>
    <submittedName>
        <fullName evidence="1">Uncharacterized protein</fullName>
    </submittedName>
</protein>
<evidence type="ECO:0000313" key="2">
    <source>
        <dbReference type="Proteomes" id="UP000005709"/>
    </source>
</evidence>
<gene>
    <name evidence="1" type="ORF">CAMGR0001_1401</name>
</gene>
<dbReference type="AlphaFoldDB" id="C8PJK1"/>
<organism evidence="1 2">
    <name type="scientific">Campylobacter gracilis RM3268</name>
    <dbReference type="NCBI Taxonomy" id="553220"/>
    <lineage>
        <taxon>Bacteria</taxon>
        <taxon>Pseudomonadati</taxon>
        <taxon>Campylobacterota</taxon>
        <taxon>Epsilonproteobacteria</taxon>
        <taxon>Campylobacterales</taxon>
        <taxon>Campylobacteraceae</taxon>
        <taxon>Campylobacter</taxon>
    </lineage>
</organism>
<dbReference type="Proteomes" id="UP000005709">
    <property type="component" value="Unassembled WGS sequence"/>
</dbReference>
<evidence type="ECO:0000313" key="1">
    <source>
        <dbReference type="EMBL" id="EEV17106.1"/>
    </source>
</evidence>
<dbReference type="EMBL" id="ACYG01000027">
    <property type="protein sequence ID" value="EEV17106.1"/>
    <property type="molecule type" value="Genomic_DNA"/>
</dbReference>
<comment type="caution">
    <text evidence="1">The sequence shown here is derived from an EMBL/GenBank/DDBJ whole genome shotgun (WGS) entry which is preliminary data.</text>
</comment>